<keyword evidence="1" id="KW-0175">Coiled coil</keyword>
<dbReference type="EMBL" id="JBICBT010001025">
    <property type="protein sequence ID" value="KAL3087000.1"/>
    <property type="molecule type" value="Genomic_DNA"/>
</dbReference>
<dbReference type="Proteomes" id="UP001620626">
    <property type="component" value="Unassembled WGS sequence"/>
</dbReference>
<reference evidence="3 4" key="1">
    <citation type="submission" date="2024-10" db="EMBL/GenBank/DDBJ databases">
        <authorList>
            <person name="Kim D."/>
        </authorList>
    </citation>
    <scope>NUCLEOTIDE SEQUENCE [LARGE SCALE GENOMIC DNA]</scope>
    <source>
        <strain evidence="3">BH-2024</strain>
    </source>
</reference>
<accession>A0ABD2J8R1</accession>
<evidence type="ECO:0000313" key="4">
    <source>
        <dbReference type="Proteomes" id="UP001620626"/>
    </source>
</evidence>
<comment type="caution">
    <text evidence="3">The sequence shown here is derived from an EMBL/GenBank/DDBJ whole genome shotgun (WGS) entry which is preliminary data.</text>
</comment>
<feature type="region of interest" description="Disordered" evidence="2">
    <location>
        <begin position="1"/>
        <end position="83"/>
    </location>
</feature>
<gene>
    <name evidence="3" type="ORF">niasHT_025524</name>
</gene>
<feature type="coiled-coil region" evidence="1">
    <location>
        <begin position="107"/>
        <end position="141"/>
    </location>
</feature>
<organism evidence="3 4">
    <name type="scientific">Heterodera trifolii</name>
    <dbReference type="NCBI Taxonomy" id="157864"/>
    <lineage>
        <taxon>Eukaryota</taxon>
        <taxon>Metazoa</taxon>
        <taxon>Ecdysozoa</taxon>
        <taxon>Nematoda</taxon>
        <taxon>Chromadorea</taxon>
        <taxon>Rhabditida</taxon>
        <taxon>Tylenchina</taxon>
        <taxon>Tylenchomorpha</taxon>
        <taxon>Tylenchoidea</taxon>
        <taxon>Heteroderidae</taxon>
        <taxon>Heteroderinae</taxon>
        <taxon>Heterodera</taxon>
    </lineage>
</organism>
<dbReference type="AlphaFoldDB" id="A0ABD2J8R1"/>
<proteinExistence type="predicted"/>
<sequence>MERGEKKEKRRESKRIDEEEEEQNENNEKRGEKREEKMRSTKEEAKKKQERVSFHTTPIVYDARPPSQCHQVPKASDSKKNTVSGVCGERCAFGSISDMNVLTPFAADHLRDDLKQAEGVKAKLEKDTAKLKDEILKLYNKI</sequence>
<name>A0ABD2J8R1_9BILA</name>
<feature type="compositionally biased region" description="Basic and acidic residues" evidence="2">
    <location>
        <begin position="1"/>
        <end position="17"/>
    </location>
</feature>
<evidence type="ECO:0000313" key="3">
    <source>
        <dbReference type="EMBL" id="KAL3087000.1"/>
    </source>
</evidence>
<protein>
    <submittedName>
        <fullName evidence="3">Uncharacterized protein</fullName>
    </submittedName>
</protein>
<evidence type="ECO:0000256" key="2">
    <source>
        <dbReference type="SAM" id="MobiDB-lite"/>
    </source>
</evidence>
<evidence type="ECO:0000256" key="1">
    <source>
        <dbReference type="SAM" id="Coils"/>
    </source>
</evidence>
<keyword evidence="4" id="KW-1185">Reference proteome</keyword>
<feature type="compositionally biased region" description="Basic and acidic residues" evidence="2">
    <location>
        <begin position="26"/>
        <end position="53"/>
    </location>
</feature>